<dbReference type="InterPro" id="IPR050756">
    <property type="entry name" value="CSN3"/>
</dbReference>
<protein>
    <recommendedName>
        <fullName evidence="4">COP9 signalosome complex subunit 3</fullName>
    </recommendedName>
</protein>
<reference evidence="9" key="1">
    <citation type="submission" date="2021-01" db="EMBL/GenBank/DDBJ databases">
        <authorList>
            <person name="Corre E."/>
            <person name="Pelletier E."/>
            <person name="Niang G."/>
            <person name="Scheremetjew M."/>
            <person name="Finn R."/>
            <person name="Kale V."/>
            <person name="Holt S."/>
            <person name="Cochrane G."/>
            <person name="Meng A."/>
            <person name="Brown T."/>
            <person name="Cohen L."/>
        </authorList>
    </citation>
    <scope>NUCLEOTIDE SEQUENCE</scope>
    <source>
        <strain evidence="9">OF101</strain>
    </source>
</reference>
<sequence>MAIDEGQQAMLRSLRPLSCAVEKLRPSAETLTPVHAELMRVCLKAKAYHFAERLLDQPIYDISVMNNGCNQMTPQSFLCYFYYGAMIRIGMKKFTQALQLLLVVLTCPASCLSMVQADAFKKYVLVSLKVHGDQQQLPVYASHIVMRYAKSPSYVLDIAQAFKEGDIAALRRTVDEKAQQIQADRNVGLVKQVVASLQRHKVQTLTKTYLTLSLGEIAREVGMEEAQTAEVEELLFDMISTGEIRARIDQNTGNVFFEDDQDEMDVRMVNKMQDKLSQILELAQRISSFEQEVVSSEAYIRKTAALEGDPRAVPALGGYDFMDM</sequence>
<evidence type="ECO:0000259" key="8">
    <source>
        <dbReference type="PROSITE" id="PS50250"/>
    </source>
</evidence>
<proteinExistence type="inferred from homology"/>
<dbReference type="InterPro" id="IPR000717">
    <property type="entry name" value="PCI_dom"/>
</dbReference>
<keyword evidence="7" id="KW-0539">Nucleus</keyword>
<dbReference type="AlphaFoldDB" id="A0A7S1WCC4"/>
<evidence type="ECO:0000256" key="4">
    <source>
        <dbReference type="ARBA" id="ARBA00014878"/>
    </source>
</evidence>
<feature type="domain" description="PCI" evidence="8">
    <location>
        <begin position="93"/>
        <end position="262"/>
    </location>
</feature>
<dbReference type="GO" id="GO:0005737">
    <property type="term" value="C:cytoplasm"/>
    <property type="evidence" value="ECO:0007669"/>
    <property type="project" value="UniProtKB-SubCell"/>
</dbReference>
<comment type="similarity">
    <text evidence="3">Belongs to the CSN3 family.</text>
</comment>
<evidence type="ECO:0000313" key="9">
    <source>
        <dbReference type="EMBL" id="CAD9159974.1"/>
    </source>
</evidence>
<accession>A0A7S1WCC4</accession>
<dbReference type="SUPFAM" id="SSF46785">
    <property type="entry name" value="Winged helix' DNA-binding domain"/>
    <property type="match status" value="1"/>
</dbReference>
<dbReference type="EMBL" id="HBGE01061306">
    <property type="protein sequence ID" value="CAD9159974.1"/>
    <property type="molecule type" value="Transcribed_RNA"/>
</dbReference>
<keyword evidence="6" id="KW-0736">Signalosome</keyword>
<evidence type="ECO:0000256" key="1">
    <source>
        <dbReference type="ARBA" id="ARBA00004123"/>
    </source>
</evidence>
<dbReference type="PROSITE" id="PS50250">
    <property type="entry name" value="PCI"/>
    <property type="match status" value="1"/>
</dbReference>
<dbReference type="Gene3D" id="1.25.40.570">
    <property type="match status" value="1"/>
</dbReference>
<dbReference type="PANTHER" id="PTHR10758">
    <property type="entry name" value="26S PROTEASOME NON-ATPASE REGULATORY SUBUNIT 3/COP9 SIGNALOSOME COMPLEX SUBUNIT 3"/>
    <property type="match status" value="1"/>
</dbReference>
<dbReference type="GO" id="GO:0008180">
    <property type="term" value="C:COP9 signalosome"/>
    <property type="evidence" value="ECO:0007669"/>
    <property type="project" value="UniProtKB-KW"/>
</dbReference>
<name>A0A7S1WCC4_ALECA</name>
<comment type="subcellular location">
    <subcellularLocation>
        <location evidence="2">Cytoplasm</location>
    </subcellularLocation>
    <subcellularLocation>
        <location evidence="1">Nucleus</location>
    </subcellularLocation>
</comment>
<dbReference type="SMART" id="SM00088">
    <property type="entry name" value="PINT"/>
    <property type="match status" value="1"/>
</dbReference>
<organism evidence="9">
    <name type="scientific">Alexandrium catenella</name>
    <name type="common">Red tide dinoflagellate</name>
    <name type="synonym">Gonyaulax catenella</name>
    <dbReference type="NCBI Taxonomy" id="2925"/>
    <lineage>
        <taxon>Eukaryota</taxon>
        <taxon>Sar</taxon>
        <taxon>Alveolata</taxon>
        <taxon>Dinophyceae</taxon>
        <taxon>Gonyaulacales</taxon>
        <taxon>Pyrocystaceae</taxon>
        <taxon>Alexandrium</taxon>
    </lineage>
</organism>
<evidence type="ECO:0000256" key="7">
    <source>
        <dbReference type="ARBA" id="ARBA00023242"/>
    </source>
</evidence>
<dbReference type="InterPro" id="IPR055089">
    <property type="entry name" value="COP9_N"/>
</dbReference>
<evidence type="ECO:0000256" key="3">
    <source>
        <dbReference type="ARBA" id="ARBA00007084"/>
    </source>
</evidence>
<keyword evidence="5" id="KW-0963">Cytoplasm</keyword>
<dbReference type="Pfam" id="PF22788">
    <property type="entry name" value="COP9_hel_rpt"/>
    <property type="match status" value="1"/>
</dbReference>
<evidence type="ECO:0000256" key="6">
    <source>
        <dbReference type="ARBA" id="ARBA00022790"/>
    </source>
</evidence>
<evidence type="ECO:0000256" key="2">
    <source>
        <dbReference type="ARBA" id="ARBA00004496"/>
    </source>
</evidence>
<dbReference type="InterPro" id="IPR036390">
    <property type="entry name" value="WH_DNA-bd_sf"/>
</dbReference>
<dbReference type="PANTHER" id="PTHR10758:SF1">
    <property type="entry name" value="COP9 SIGNALOSOME COMPLEX SUBUNIT 3"/>
    <property type="match status" value="1"/>
</dbReference>
<dbReference type="GO" id="GO:0006511">
    <property type="term" value="P:ubiquitin-dependent protein catabolic process"/>
    <property type="evidence" value="ECO:0007669"/>
    <property type="project" value="TreeGrafter"/>
</dbReference>
<evidence type="ECO:0000256" key="5">
    <source>
        <dbReference type="ARBA" id="ARBA00022490"/>
    </source>
</evidence>
<gene>
    <name evidence="9" type="ORF">ACAT0790_LOCUS36739</name>
</gene>
<dbReference type="Pfam" id="PF01399">
    <property type="entry name" value="PCI"/>
    <property type="match status" value="1"/>
</dbReference>